<sequence>MVSSRNKERDYLNYLRMDEDNFYFILNLIRPYIEKKNTVLREAVSAEERLVVTLRYLATGQTYEDLKFSYAISPQLLYQIIPETCWAIYNGSKENY</sequence>
<gene>
    <name evidence="1" type="ORF">NQ314_014811</name>
</gene>
<comment type="caution">
    <text evidence="1">The sequence shown here is derived from an EMBL/GenBank/DDBJ whole genome shotgun (WGS) entry which is preliminary data.</text>
</comment>
<dbReference type="Proteomes" id="UP001162156">
    <property type="component" value="Unassembled WGS sequence"/>
</dbReference>
<organism evidence="1 2">
    <name type="scientific">Rhamnusium bicolor</name>
    <dbReference type="NCBI Taxonomy" id="1586634"/>
    <lineage>
        <taxon>Eukaryota</taxon>
        <taxon>Metazoa</taxon>
        <taxon>Ecdysozoa</taxon>
        <taxon>Arthropoda</taxon>
        <taxon>Hexapoda</taxon>
        <taxon>Insecta</taxon>
        <taxon>Pterygota</taxon>
        <taxon>Neoptera</taxon>
        <taxon>Endopterygota</taxon>
        <taxon>Coleoptera</taxon>
        <taxon>Polyphaga</taxon>
        <taxon>Cucujiformia</taxon>
        <taxon>Chrysomeloidea</taxon>
        <taxon>Cerambycidae</taxon>
        <taxon>Lepturinae</taxon>
        <taxon>Rhagiini</taxon>
        <taxon>Rhamnusium</taxon>
    </lineage>
</organism>
<protein>
    <submittedName>
        <fullName evidence="1">Uncharacterized protein</fullName>
    </submittedName>
</protein>
<dbReference type="AlphaFoldDB" id="A0AAV8X0Q0"/>
<name>A0AAV8X0Q0_9CUCU</name>
<keyword evidence="2" id="KW-1185">Reference proteome</keyword>
<reference evidence="1" key="1">
    <citation type="journal article" date="2023" name="Insect Mol. Biol.">
        <title>Genome sequencing provides insights into the evolution of gene families encoding plant cell wall-degrading enzymes in longhorned beetles.</title>
        <authorList>
            <person name="Shin N.R."/>
            <person name="Okamura Y."/>
            <person name="Kirsch R."/>
            <person name="Pauchet Y."/>
        </authorList>
    </citation>
    <scope>NUCLEOTIDE SEQUENCE</scope>
    <source>
        <strain evidence="1">RBIC_L_NR</strain>
    </source>
</reference>
<proteinExistence type="predicted"/>
<evidence type="ECO:0000313" key="1">
    <source>
        <dbReference type="EMBL" id="KAJ8932248.1"/>
    </source>
</evidence>
<dbReference type="EMBL" id="JANEYF010004076">
    <property type="protein sequence ID" value="KAJ8932248.1"/>
    <property type="molecule type" value="Genomic_DNA"/>
</dbReference>
<accession>A0AAV8X0Q0</accession>
<evidence type="ECO:0000313" key="2">
    <source>
        <dbReference type="Proteomes" id="UP001162156"/>
    </source>
</evidence>